<sequence length="616" mass="65794">MNEVTEEAGLAMDRLDQVGIALEGGFRARLQNLGNVGNEWDTLVQGLAAGGHSLGTFLAVILGAVLVSAVAFYGARWVLQGVVAQSGRFSSLIDIATVVLTVLVVTLVFRLIVPDGTLRQVARFWAIATLIGLLVQRLISGLLLGRRKGGEAGSQLASFAKILSLGFASALFGLAALATLRVWNAGSGLRDLVGTFLVGLPAFGLLAYAYWSHRRAVAAAVAGPEPRTAWRERFAGIWPILAILALIGTFVALQVAATMGRPLPGLAMLGSLLLVLVSPHIDSVIRAWSERRAGDLTSSLLAATLRRMTRFAFAILVLGLLIYLWALPALTSLGFDVTLIRAKAVEIVIVALVGALLWNGTAAGIERVEARERRTPAATSEDDVHAPRTRLATLLPLLNGTAKIGILVLSILTMLVILDVNVWPLITGLSVFGLALGFGSQTLVKDIVSGLFFLLDDAFRMGEYIETSGAKGTVERISVRSVSLRHPRGAVATIPYGQIGKIQNFSRDWVIEKLVFRVAFDTDVEKVRKLFKQIGQEIAADPELNEDLMETFKSQGIASVEDGTLLVRGKFKAKAGKQFGIRKAVLSAVQRAFRENGIQAVPRPIPAPPGAGSAPS</sequence>
<dbReference type="PANTHER" id="PTHR30460:SF0">
    <property type="entry name" value="MODERATE CONDUCTANCE MECHANOSENSITIVE CHANNEL YBIO"/>
    <property type="match status" value="1"/>
</dbReference>
<dbReference type="GO" id="GO:0008381">
    <property type="term" value="F:mechanosensitive monoatomic ion channel activity"/>
    <property type="evidence" value="ECO:0007669"/>
    <property type="project" value="InterPro"/>
</dbReference>
<evidence type="ECO:0000259" key="8">
    <source>
        <dbReference type="Pfam" id="PF00924"/>
    </source>
</evidence>
<feature type="transmembrane region" description="Helical" evidence="7">
    <location>
        <begin position="404"/>
        <end position="426"/>
    </location>
</feature>
<feature type="transmembrane region" description="Helical" evidence="7">
    <location>
        <begin position="57"/>
        <end position="79"/>
    </location>
</feature>
<dbReference type="SUPFAM" id="SSF50182">
    <property type="entry name" value="Sm-like ribonucleoproteins"/>
    <property type="match status" value="1"/>
</dbReference>
<dbReference type="SUPFAM" id="SSF82861">
    <property type="entry name" value="Mechanosensitive channel protein MscS (YggB), transmembrane region"/>
    <property type="match status" value="1"/>
</dbReference>
<dbReference type="OrthoDB" id="9814206at2"/>
<evidence type="ECO:0000256" key="2">
    <source>
        <dbReference type="ARBA" id="ARBA00008017"/>
    </source>
</evidence>
<feature type="domain" description="Mechanosensitive ion channel MscS C-terminal" evidence="9">
    <location>
        <begin position="513"/>
        <end position="599"/>
    </location>
</feature>
<feature type="domain" description="Mechanosensitive ion channel MscS" evidence="8">
    <location>
        <begin position="442"/>
        <end position="507"/>
    </location>
</feature>
<dbReference type="Pfam" id="PF21082">
    <property type="entry name" value="MS_channel_3rd"/>
    <property type="match status" value="1"/>
</dbReference>
<dbReference type="Gene3D" id="3.30.70.100">
    <property type="match status" value="1"/>
</dbReference>
<protein>
    <recommendedName>
        <fullName evidence="11">Mechanosensitive ion channel protein MscS</fullName>
    </recommendedName>
</protein>
<gene>
    <name evidence="10" type="ORF">BB934_04810</name>
</gene>
<dbReference type="InterPro" id="IPR011014">
    <property type="entry name" value="MscS_channel_TM-2"/>
</dbReference>
<dbReference type="SUPFAM" id="SSF82689">
    <property type="entry name" value="Mechanosensitive channel protein MscS (YggB), C-terminal domain"/>
    <property type="match status" value="1"/>
</dbReference>
<evidence type="ECO:0000313" key="10">
    <source>
        <dbReference type="EMBL" id="ANY77638.1"/>
    </source>
</evidence>
<evidence type="ECO:0000256" key="3">
    <source>
        <dbReference type="ARBA" id="ARBA00022475"/>
    </source>
</evidence>
<dbReference type="InterPro" id="IPR006685">
    <property type="entry name" value="MscS_channel_2nd"/>
</dbReference>
<comment type="similarity">
    <text evidence="2">Belongs to the MscS (TC 1.A.23) family.</text>
</comment>
<dbReference type="KEGG" id="moc:BB934_04810"/>
<dbReference type="PANTHER" id="PTHR30460">
    <property type="entry name" value="MODERATE CONDUCTANCE MECHANOSENSITIVE CHANNEL YBIO"/>
    <property type="match status" value="1"/>
</dbReference>
<keyword evidence="3" id="KW-1003">Cell membrane</keyword>
<name>A0A1B2ECE7_9HYPH</name>
<evidence type="ECO:0000256" key="1">
    <source>
        <dbReference type="ARBA" id="ARBA00004651"/>
    </source>
</evidence>
<feature type="transmembrane region" description="Helical" evidence="7">
    <location>
        <begin position="432"/>
        <end position="455"/>
    </location>
</feature>
<dbReference type="Gene3D" id="2.30.30.60">
    <property type="match status" value="1"/>
</dbReference>
<feature type="transmembrane region" description="Helical" evidence="7">
    <location>
        <begin position="237"/>
        <end position="257"/>
    </location>
</feature>
<dbReference type="RefSeq" id="WP_099508624.1">
    <property type="nucleotide sequence ID" value="NZ_CP016616.1"/>
</dbReference>
<reference evidence="10" key="1">
    <citation type="submission" date="2016-07" db="EMBL/GenBank/DDBJ databases">
        <title>Microvirga ossetica sp. nov. a new species of rhizobia isolated from root nodules of the legume species Vicia alpestris Steven originated from North Ossetia region in the Caucasus.</title>
        <authorList>
            <person name="Safronova V.I."/>
            <person name="Kuznetsova I.G."/>
            <person name="Sazanova A.L."/>
            <person name="Belimov A."/>
            <person name="Andronov E."/>
            <person name="Osledkin Y.S."/>
            <person name="Onishchuk O.P."/>
            <person name="Kurchak O.N."/>
            <person name="Shaposhnikov A.I."/>
            <person name="Willems A."/>
            <person name="Tikhonovich I.A."/>
        </authorList>
    </citation>
    <scope>NUCLEOTIDE SEQUENCE [LARGE SCALE GENOMIC DNA]</scope>
    <source>
        <strain evidence="10">V5/3M</strain>
    </source>
</reference>
<dbReference type="InterPro" id="IPR045276">
    <property type="entry name" value="YbiO_bact"/>
</dbReference>
<keyword evidence="6 7" id="KW-0472">Membrane</keyword>
<feature type="transmembrane region" description="Helical" evidence="7">
    <location>
        <begin position="91"/>
        <end position="112"/>
    </location>
</feature>
<feature type="transmembrane region" description="Helical" evidence="7">
    <location>
        <begin position="124"/>
        <end position="144"/>
    </location>
</feature>
<feature type="transmembrane region" description="Helical" evidence="7">
    <location>
        <begin position="309"/>
        <end position="327"/>
    </location>
</feature>
<organism evidence="10">
    <name type="scientific">Microvirga ossetica</name>
    <dbReference type="NCBI Taxonomy" id="1882682"/>
    <lineage>
        <taxon>Bacteria</taxon>
        <taxon>Pseudomonadati</taxon>
        <taxon>Pseudomonadota</taxon>
        <taxon>Alphaproteobacteria</taxon>
        <taxon>Hyphomicrobiales</taxon>
        <taxon>Methylobacteriaceae</taxon>
        <taxon>Microvirga</taxon>
    </lineage>
</organism>
<keyword evidence="5 7" id="KW-1133">Transmembrane helix</keyword>
<dbReference type="Gene3D" id="1.10.287.1260">
    <property type="match status" value="1"/>
</dbReference>
<dbReference type="InterPro" id="IPR049278">
    <property type="entry name" value="MS_channel_C"/>
</dbReference>
<dbReference type="Pfam" id="PF00924">
    <property type="entry name" value="MS_channel_2nd"/>
    <property type="match status" value="1"/>
</dbReference>
<feature type="transmembrane region" description="Helical" evidence="7">
    <location>
        <begin position="192"/>
        <end position="211"/>
    </location>
</feature>
<feature type="transmembrane region" description="Helical" evidence="7">
    <location>
        <begin position="347"/>
        <end position="365"/>
    </location>
</feature>
<evidence type="ECO:0000256" key="6">
    <source>
        <dbReference type="ARBA" id="ARBA00023136"/>
    </source>
</evidence>
<dbReference type="GO" id="GO:0005886">
    <property type="term" value="C:plasma membrane"/>
    <property type="evidence" value="ECO:0007669"/>
    <property type="project" value="UniProtKB-SubCell"/>
</dbReference>
<dbReference type="EMBL" id="CP016616">
    <property type="protein sequence ID" value="ANY77638.1"/>
    <property type="molecule type" value="Genomic_DNA"/>
</dbReference>
<feature type="transmembrane region" description="Helical" evidence="7">
    <location>
        <begin position="156"/>
        <end position="180"/>
    </location>
</feature>
<evidence type="ECO:0008006" key="11">
    <source>
        <dbReference type="Google" id="ProtNLM"/>
    </source>
</evidence>
<evidence type="ECO:0000256" key="4">
    <source>
        <dbReference type="ARBA" id="ARBA00022692"/>
    </source>
</evidence>
<evidence type="ECO:0000259" key="9">
    <source>
        <dbReference type="Pfam" id="PF21082"/>
    </source>
</evidence>
<evidence type="ECO:0000256" key="5">
    <source>
        <dbReference type="ARBA" id="ARBA00022989"/>
    </source>
</evidence>
<proteinExistence type="inferred from homology"/>
<keyword evidence="4 7" id="KW-0812">Transmembrane</keyword>
<dbReference type="InterPro" id="IPR023408">
    <property type="entry name" value="MscS_beta-dom_sf"/>
</dbReference>
<evidence type="ECO:0000256" key="7">
    <source>
        <dbReference type="SAM" id="Phobius"/>
    </source>
</evidence>
<feature type="transmembrane region" description="Helical" evidence="7">
    <location>
        <begin position="263"/>
        <end position="288"/>
    </location>
</feature>
<dbReference type="AlphaFoldDB" id="A0A1B2ECE7"/>
<dbReference type="InterPro" id="IPR011066">
    <property type="entry name" value="MscS_channel_C_sf"/>
</dbReference>
<comment type="subcellular location">
    <subcellularLocation>
        <location evidence="1">Cell membrane</location>
        <topology evidence="1">Multi-pass membrane protein</topology>
    </subcellularLocation>
</comment>
<dbReference type="InterPro" id="IPR010920">
    <property type="entry name" value="LSM_dom_sf"/>
</dbReference>
<accession>A0A1B2ECE7</accession>